<protein>
    <recommendedName>
        <fullName evidence="2">Nucleocapsid protein</fullName>
    </recommendedName>
</protein>
<proteinExistence type="predicted"/>
<accession>A0AB38ZMH3</accession>
<organism evidence="1">
    <name type="scientific">Mantoniella tinhauana virus 1</name>
    <dbReference type="NCBI Taxonomy" id="3111543"/>
    <lineage>
        <taxon>Viruses</taxon>
    </lineage>
</organism>
<sequence>MAHFVRSFDCKDEKHVMWLKEVGGVMARSMDGKGSDFTKVINENPLPGKPSIDNPLDFAYIHFQLCMKYTNAVLAGCAFVPNKFT</sequence>
<evidence type="ECO:0000313" key="1">
    <source>
        <dbReference type="EMBL" id="XAO13552.1"/>
    </source>
</evidence>
<name>A0AB38ZMH3_9VIRU</name>
<evidence type="ECO:0008006" key="2">
    <source>
        <dbReference type="Google" id="ProtNLM"/>
    </source>
</evidence>
<dbReference type="EMBL" id="PP130629">
    <property type="protein sequence ID" value="XAO13552.1"/>
    <property type="molecule type" value="Genomic_DNA"/>
</dbReference>
<reference evidence="1" key="1">
    <citation type="submission" date="2024-01" db="EMBL/GenBank/DDBJ databases">
        <title>Genomic and biogeographic characterisation of Mantoniella tinhauana virus 1, the first discovered Mantoniella-infecting prasinovirus.</title>
        <authorList>
            <person name="Rey Redondo E."/>
            <person name="Yung C.C.M."/>
        </authorList>
    </citation>
    <scope>NUCLEOTIDE SEQUENCE</scope>
    <source>
        <strain evidence="1">Lau Fau Shan</strain>
    </source>
</reference>